<dbReference type="PROSITE" id="PS00687">
    <property type="entry name" value="ALDEHYDE_DEHYDR_GLU"/>
    <property type="match status" value="1"/>
</dbReference>
<reference evidence="12" key="1">
    <citation type="submission" date="2016-08" db="EMBL/GenBank/DDBJ databases">
        <authorList>
            <person name="Seilhamer J.J."/>
        </authorList>
    </citation>
    <scope>NUCLEOTIDE SEQUENCE</scope>
    <source>
        <strain evidence="12">86</strain>
    </source>
</reference>
<dbReference type="RefSeq" id="WP_075756180.1">
    <property type="nucleotide sequence ID" value="NZ_LT608335.1"/>
</dbReference>
<dbReference type="NCBIfam" id="TIGR01236">
    <property type="entry name" value="D1pyr5carbox1"/>
    <property type="match status" value="1"/>
</dbReference>
<dbReference type="UniPathway" id="UPA00261">
    <property type="reaction ID" value="UER00374"/>
</dbReference>
<dbReference type="PANTHER" id="PTHR42862:SF1">
    <property type="entry name" value="DELTA-1-PYRROLINE-5-CARBOXYLATE DEHYDROGENASE 2, ISOFORM A-RELATED"/>
    <property type="match status" value="1"/>
</dbReference>
<evidence type="ECO:0000256" key="4">
    <source>
        <dbReference type="ARBA" id="ARBA00023002"/>
    </source>
</evidence>
<dbReference type="PANTHER" id="PTHR42862">
    <property type="entry name" value="DELTA-1-PYRROLINE-5-CARBOXYLATE DEHYDROGENASE 1, ISOFORM A-RELATED"/>
    <property type="match status" value="1"/>
</dbReference>
<dbReference type="InterPro" id="IPR016160">
    <property type="entry name" value="Ald_DH_CS_CYS"/>
</dbReference>
<sequence>MNNAYFQVKAPVNEPVKSYLPDSPEKAALKAELARQLANPVEIPLIIGGKEVRTEHKANIICPHNHNQVLGQYYIAGEKELLMAIEAAEAARAEWENMPWEHRATIFLKAADLLTGKYRAKLSASCMLGQSKNTFQSEIDVICELADFLRFNIYFTQEIYKQQPNNSDGVWNRVEYRALDGFVAAITPFNFAAIGGNLCTAPAMCGNTVLWKPSSTAVLANYYFMQILLEAGLPAGVINFVPCRGVDFGKVVVPHPKMAGFHFTGSTGVFNDIWKQVSQNIDNYVTYPRLVGETGGKDFIFAHESADVEALTCNIVLGAFEYQGQKCSAASRAYIPESLWPEVKTRLETEISKLKMGDVCDFTNLVNAVIDKKSFQNIKNYIDYVKESPDAEIIMGGDCDDSVGYFVEPTVIVAKTPTFKTMVEEIFGPVMTIYVYPNDKLDETLTACDTATSYALTGAVFAQDRAAIIKIAKALDHAAGNFYINDKPTGAVVGQQPFGGSRSSGTNDKAGSAINLYRWMNQRSIKETLVPRTVVNYPYMIEK</sequence>
<evidence type="ECO:0000256" key="10">
    <source>
        <dbReference type="RuleBase" id="RU003345"/>
    </source>
</evidence>
<accession>A0A212LYX0</accession>
<evidence type="ECO:0000256" key="5">
    <source>
        <dbReference type="ARBA" id="ARBA00023027"/>
    </source>
</evidence>
<evidence type="ECO:0000256" key="6">
    <source>
        <dbReference type="ARBA" id="ARBA00023062"/>
    </source>
</evidence>
<keyword evidence="6" id="KW-0642">Proline metabolism</keyword>
<evidence type="ECO:0000313" key="12">
    <source>
        <dbReference type="EMBL" id="SCM82647.1"/>
    </source>
</evidence>
<gene>
    <name evidence="12" type="ORF">KL86SPO_50418</name>
</gene>
<dbReference type="GO" id="GO:0004657">
    <property type="term" value="F:proline dehydrogenase activity"/>
    <property type="evidence" value="ECO:0007669"/>
    <property type="project" value="UniProtKB-ARBA"/>
</dbReference>
<evidence type="ECO:0000256" key="8">
    <source>
        <dbReference type="ARBA" id="ARBA00048142"/>
    </source>
</evidence>
<evidence type="ECO:0000256" key="7">
    <source>
        <dbReference type="ARBA" id="ARBA00032259"/>
    </source>
</evidence>
<dbReference type="InterPro" id="IPR016161">
    <property type="entry name" value="Ald_DH/histidinol_DH"/>
</dbReference>
<feature type="domain" description="Aldehyde dehydrogenase" evidence="11">
    <location>
        <begin position="56"/>
        <end position="522"/>
    </location>
</feature>
<dbReference type="GO" id="GO:0010133">
    <property type="term" value="P:L-proline catabolic process to L-glutamate"/>
    <property type="evidence" value="ECO:0007669"/>
    <property type="project" value="UniProtKB-UniPathway"/>
</dbReference>
<dbReference type="SUPFAM" id="SSF53720">
    <property type="entry name" value="ALDH-like"/>
    <property type="match status" value="1"/>
</dbReference>
<evidence type="ECO:0000256" key="9">
    <source>
        <dbReference type="PROSITE-ProRule" id="PRU10007"/>
    </source>
</evidence>
<evidence type="ECO:0000256" key="3">
    <source>
        <dbReference type="ARBA" id="ARBA00012884"/>
    </source>
</evidence>
<evidence type="ECO:0000256" key="2">
    <source>
        <dbReference type="ARBA" id="ARBA00009986"/>
    </source>
</evidence>
<dbReference type="AlphaFoldDB" id="A0A212LYX0"/>
<proteinExistence type="inferred from homology"/>
<dbReference type="GO" id="GO:0009898">
    <property type="term" value="C:cytoplasmic side of plasma membrane"/>
    <property type="evidence" value="ECO:0007669"/>
    <property type="project" value="TreeGrafter"/>
</dbReference>
<dbReference type="InterPro" id="IPR029510">
    <property type="entry name" value="Ald_DH_CS_GLU"/>
</dbReference>
<dbReference type="EMBL" id="FMJE01000005">
    <property type="protein sequence ID" value="SCM82647.1"/>
    <property type="molecule type" value="Genomic_DNA"/>
</dbReference>
<dbReference type="CDD" id="cd07123">
    <property type="entry name" value="ALDH_F4-17_P5CDH"/>
    <property type="match status" value="1"/>
</dbReference>
<dbReference type="InterPro" id="IPR015590">
    <property type="entry name" value="Aldehyde_DH_dom"/>
</dbReference>
<comment type="pathway">
    <text evidence="1">Amino-acid degradation; L-proline degradation into L-glutamate; L-glutamate from L-proline: step 2/2.</text>
</comment>
<dbReference type="Gene3D" id="3.40.309.10">
    <property type="entry name" value="Aldehyde Dehydrogenase, Chain A, domain 2"/>
    <property type="match status" value="1"/>
</dbReference>
<dbReference type="FunFam" id="3.40.309.10:FF:000005">
    <property type="entry name" value="1-pyrroline-5-carboxylate dehydrogenase 1"/>
    <property type="match status" value="1"/>
</dbReference>
<dbReference type="EC" id="1.2.1.88" evidence="3"/>
<dbReference type="InterPro" id="IPR050485">
    <property type="entry name" value="Proline_metab_enzyme"/>
</dbReference>
<evidence type="ECO:0000259" key="11">
    <source>
        <dbReference type="Pfam" id="PF00171"/>
    </source>
</evidence>
<dbReference type="InterPro" id="IPR016163">
    <property type="entry name" value="Ald_DH_C"/>
</dbReference>
<keyword evidence="4 10" id="KW-0560">Oxidoreductase</keyword>
<dbReference type="Pfam" id="PF00171">
    <property type="entry name" value="Aldedh"/>
    <property type="match status" value="1"/>
</dbReference>
<dbReference type="InterPro" id="IPR016162">
    <property type="entry name" value="Ald_DH_N"/>
</dbReference>
<evidence type="ECO:0000256" key="1">
    <source>
        <dbReference type="ARBA" id="ARBA00004786"/>
    </source>
</evidence>
<dbReference type="InterPro" id="IPR005931">
    <property type="entry name" value="P5CDH/ALDH4A1"/>
</dbReference>
<dbReference type="PROSITE" id="PS00070">
    <property type="entry name" value="ALDEHYDE_DEHYDR_CYS"/>
    <property type="match status" value="1"/>
</dbReference>
<organism evidence="12">
    <name type="scientific">uncultured Sporomusa sp</name>
    <dbReference type="NCBI Taxonomy" id="307249"/>
    <lineage>
        <taxon>Bacteria</taxon>
        <taxon>Bacillati</taxon>
        <taxon>Bacillota</taxon>
        <taxon>Negativicutes</taxon>
        <taxon>Selenomonadales</taxon>
        <taxon>Sporomusaceae</taxon>
        <taxon>Sporomusa</taxon>
        <taxon>environmental samples</taxon>
    </lineage>
</organism>
<name>A0A212LYX0_9FIRM</name>
<protein>
    <recommendedName>
        <fullName evidence="7">L-glutamate gamma-semialdehyde dehydrogenase</fullName>
        <ecNumber evidence="3">1.2.1.88</ecNumber>
    </recommendedName>
    <alternativeName>
        <fullName evidence="7">L-glutamate gamma-semialdehyde dehydrogenase</fullName>
    </alternativeName>
</protein>
<keyword evidence="5" id="KW-0520">NAD</keyword>
<comment type="similarity">
    <text evidence="2 10">Belongs to the aldehyde dehydrogenase family.</text>
</comment>
<dbReference type="Gene3D" id="3.40.605.10">
    <property type="entry name" value="Aldehyde Dehydrogenase, Chain A, domain 1"/>
    <property type="match status" value="1"/>
</dbReference>
<feature type="active site" evidence="9">
    <location>
        <position position="293"/>
    </location>
</feature>
<dbReference type="GO" id="GO:0003842">
    <property type="term" value="F:L-glutamate gamma-semialdehyde dehydrogenase activity"/>
    <property type="evidence" value="ECO:0007669"/>
    <property type="project" value="UniProtKB-EC"/>
</dbReference>
<dbReference type="FunFam" id="3.40.605.10:FF:000006">
    <property type="entry name" value="1-pyrroline-5-carboxylate dehydrogenase"/>
    <property type="match status" value="1"/>
</dbReference>
<comment type="catalytic activity">
    <reaction evidence="8">
        <text>L-glutamate 5-semialdehyde + NAD(+) + H2O = L-glutamate + NADH + 2 H(+)</text>
        <dbReference type="Rhea" id="RHEA:30235"/>
        <dbReference type="ChEBI" id="CHEBI:15377"/>
        <dbReference type="ChEBI" id="CHEBI:15378"/>
        <dbReference type="ChEBI" id="CHEBI:29985"/>
        <dbReference type="ChEBI" id="CHEBI:57540"/>
        <dbReference type="ChEBI" id="CHEBI:57945"/>
        <dbReference type="ChEBI" id="CHEBI:58066"/>
        <dbReference type="EC" id="1.2.1.88"/>
    </reaction>
</comment>